<reference evidence="11 12" key="1">
    <citation type="submission" date="2007-08" db="EMBL/GenBank/DDBJ databases">
        <title>Complete sequence of Roseiflexus castenholzii DSM 13941.</title>
        <authorList>
            <consortium name="US DOE Joint Genome Institute"/>
            <person name="Copeland A."/>
            <person name="Lucas S."/>
            <person name="Lapidus A."/>
            <person name="Barry K."/>
            <person name="Glavina del Rio T."/>
            <person name="Dalin E."/>
            <person name="Tice H."/>
            <person name="Pitluck S."/>
            <person name="Thompson L.S."/>
            <person name="Brettin T."/>
            <person name="Bruce D."/>
            <person name="Detter J.C."/>
            <person name="Han C."/>
            <person name="Tapia R."/>
            <person name="Schmutz J."/>
            <person name="Larimer F."/>
            <person name="Land M."/>
            <person name="Hauser L."/>
            <person name="Kyrpides N."/>
            <person name="Mikhailova N."/>
            <person name="Bryant D.A."/>
            <person name="Hanada S."/>
            <person name="Tsukatani Y."/>
            <person name="Richardson P."/>
        </authorList>
    </citation>
    <scope>NUCLEOTIDE SEQUENCE [LARGE SCALE GENOMIC DNA]</scope>
    <source>
        <strain evidence="12">DSM 13941 / HLO8</strain>
    </source>
</reference>
<evidence type="ECO:0000256" key="9">
    <source>
        <dbReference type="ARBA" id="ARBA00023264"/>
    </source>
</evidence>
<evidence type="ECO:0000256" key="5">
    <source>
        <dbReference type="ARBA" id="ARBA00022989"/>
    </source>
</evidence>
<evidence type="ECO:0000256" key="1">
    <source>
        <dbReference type="ARBA" id="ARBA00022475"/>
    </source>
</evidence>
<feature type="transmembrane region" description="Helical" evidence="10">
    <location>
        <begin position="166"/>
        <end position="182"/>
    </location>
</feature>
<evidence type="ECO:0000256" key="10">
    <source>
        <dbReference type="HAMAP-Rule" id="MF_01043"/>
    </source>
</evidence>
<gene>
    <name evidence="10" type="primary">plsY</name>
    <name evidence="11" type="ordered locus">Rcas_1072</name>
</gene>
<feature type="transmembrane region" description="Helical" evidence="10">
    <location>
        <begin position="107"/>
        <end position="130"/>
    </location>
</feature>
<protein>
    <recommendedName>
        <fullName evidence="10">Glycerol-3-phosphate acyltransferase</fullName>
    </recommendedName>
    <alternativeName>
        <fullName evidence="10">Acyl-PO4 G3P acyltransferase</fullName>
    </alternativeName>
    <alternativeName>
        <fullName evidence="10">Acyl-phosphate--glycerol-3-phosphate acyltransferase</fullName>
    </alternativeName>
    <alternativeName>
        <fullName evidence="10">G3P acyltransferase</fullName>
        <shortName evidence="10">GPAT</shortName>
        <ecNumber evidence="10">2.3.1.275</ecNumber>
    </alternativeName>
    <alternativeName>
        <fullName evidence="10">Lysophosphatidic acid synthase</fullName>
        <shortName evidence="10">LPA synthase</shortName>
    </alternativeName>
</protein>
<sequence length="198" mass="20096">MLTIPHLALILIAYLAGSIPFSLLVARARGVDLRVAGSGNVGAANVWRTCGFGAFLLALSGDMLKGALPTFAAQMLNVPPLAVVTVGAAAMLGHARSIFLGFRGGKAVATGGGALLAMAPLVALAGLAVWGATFSIVRISSVASLAAAAACAVVAAVFFAQGALPMTYALFVWGAVVSILLLHRANIRRLRAGAENRF</sequence>
<keyword evidence="3 10" id="KW-0808">Transferase</keyword>
<comment type="subunit">
    <text evidence="10">Probably interacts with PlsX.</text>
</comment>
<dbReference type="PANTHER" id="PTHR30309">
    <property type="entry name" value="INNER MEMBRANE PROTEIN YGIH"/>
    <property type="match status" value="1"/>
</dbReference>
<comment type="subcellular location">
    <subcellularLocation>
        <location evidence="10">Cell membrane</location>
        <topology evidence="10">Multi-pass membrane protein</topology>
    </subcellularLocation>
</comment>
<dbReference type="SMART" id="SM01207">
    <property type="entry name" value="G3P_acyltransf"/>
    <property type="match status" value="1"/>
</dbReference>
<dbReference type="AlphaFoldDB" id="A7NI73"/>
<evidence type="ECO:0000256" key="7">
    <source>
        <dbReference type="ARBA" id="ARBA00023136"/>
    </source>
</evidence>
<dbReference type="STRING" id="383372.Rcas_1072"/>
<dbReference type="PANTHER" id="PTHR30309:SF0">
    <property type="entry name" value="GLYCEROL-3-PHOSPHATE ACYLTRANSFERASE-RELATED"/>
    <property type="match status" value="1"/>
</dbReference>
<keyword evidence="8 10" id="KW-0594">Phospholipid biosynthesis</keyword>
<feature type="transmembrane region" description="Helical" evidence="10">
    <location>
        <begin position="76"/>
        <end position="95"/>
    </location>
</feature>
<keyword evidence="12" id="KW-1185">Reference proteome</keyword>
<keyword evidence="7 10" id="KW-0472">Membrane</keyword>
<dbReference type="Proteomes" id="UP000000263">
    <property type="component" value="Chromosome"/>
</dbReference>
<dbReference type="GO" id="GO:0043772">
    <property type="term" value="F:acyl-phosphate glycerol-3-phosphate acyltransferase activity"/>
    <property type="evidence" value="ECO:0007669"/>
    <property type="project" value="UniProtKB-UniRule"/>
</dbReference>
<dbReference type="HAMAP" id="MF_01043">
    <property type="entry name" value="PlsY"/>
    <property type="match status" value="1"/>
</dbReference>
<dbReference type="OrthoDB" id="9777124at2"/>
<dbReference type="UniPathway" id="UPA00085"/>
<dbReference type="RefSeq" id="WP_012119603.1">
    <property type="nucleotide sequence ID" value="NC_009767.1"/>
</dbReference>
<evidence type="ECO:0000313" key="12">
    <source>
        <dbReference type="Proteomes" id="UP000000263"/>
    </source>
</evidence>
<dbReference type="Pfam" id="PF02660">
    <property type="entry name" value="G3P_acyltransf"/>
    <property type="match status" value="1"/>
</dbReference>
<keyword evidence="1 10" id="KW-1003">Cell membrane</keyword>
<keyword evidence="4 10" id="KW-0812">Transmembrane</keyword>
<dbReference type="eggNOG" id="COG0344">
    <property type="taxonomic scope" value="Bacteria"/>
</dbReference>
<comment type="function">
    <text evidence="10">Catalyzes the transfer of an acyl group from acyl-phosphate (acyl-PO(4)) to glycerol-3-phosphate (G3P) to form lysophosphatidic acid (LPA). This enzyme utilizes acyl-phosphate as fatty acyl donor, but not acyl-CoA or acyl-ACP.</text>
</comment>
<keyword evidence="5 10" id="KW-1133">Transmembrane helix</keyword>
<comment type="pathway">
    <text evidence="10">Lipid metabolism; phospholipid metabolism.</text>
</comment>
<dbReference type="InterPro" id="IPR003811">
    <property type="entry name" value="G3P_acylTferase_PlsY"/>
</dbReference>
<accession>A7NI73</accession>
<dbReference type="GO" id="GO:0005886">
    <property type="term" value="C:plasma membrane"/>
    <property type="evidence" value="ECO:0007669"/>
    <property type="project" value="UniProtKB-SubCell"/>
</dbReference>
<evidence type="ECO:0000256" key="8">
    <source>
        <dbReference type="ARBA" id="ARBA00023209"/>
    </source>
</evidence>
<dbReference type="GO" id="GO:0008654">
    <property type="term" value="P:phospholipid biosynthetic process"/>
    <property type="evidence" value="ECO:0007669"/>
    <property type="project" value="UniProtKB-UniRule"/>
</dbReference>
<dbReference type="HOGENOM" id="CLU_081254_0_0_0"/>
<dbReference type="KEGG" id="rca:Rcas_1072"/>
<evidence type="ECO:0000313" key="11">
    <source>
        <dbReference type="EMBL" id="ABU57173.1"/>
    </source>
</evidence>
<feature type="transmembrane region" description="Helical" evidence="10">
    <location>
        <begin position="142"/>
        <end position="160"/>
    </location>
</feature>
<name>A7NI73_ROSCS</name>
<keyword evidence="6 10" id="KW-0443">Lipid metabolism</keyword>
<dbReference type="EMBL" id="CP000804">
    <property type="protein sequence ID" value="ABU57173.1"/>
    <property type="molecule type" value="Genomic_DNA"/>
</dbReference>
<organism evidence="11 12">
    <name type="scientific">Roseiflexus castenholzii (strain DSM 13941 / HLO8)</name>
    <dbReference type="NCBI Taxonomy" id="383372"/>
    <lineage>
        <taxon>Bacteria</taxon>
        <taxon>Bacillati</taxon>
        <taxon>Chloroflexota</taxon>
        <taxon>Chloroflexia</taxon>
        <taxon>Chloroflexales</taxon>
        <taxon>Roseiflexineae</taxon>
        <taxon>Roseiflexaceae</taxon>
        <taxon>Roseiflexus</taxon>
    </lineage>
</organism>
<evidence type="ECO:0000256" key="4">
    <source>
        <dbReference type="ARBA" id="ARBA00022692"/>
    </source>
</evidence>
<evidence type="ECO:0000256" key="2">
    <source>
        <dbReference type="ARBA" id="ARBA00022516"/>
    </source>
</evidence>
<feature type="transmembrane region" description="Helical" evidence="10">
    <location>
        <begin position="7"/>
        <end position="26"/>
    </location>
</feature>
<evidence type="ECO:0000256" key="6">
    <source>
        <dbReference type="ARBA" id="ARBA00023098"/>
    </source>
</evidence>
<comment type="catalytic activity">
    <reaction evidence="10">
        <text>an acyl phosphate + sn-glycerol 3-phosphate = a 1-acyl-sn-glycero-3-phosphate + phosphate</text>
        <dbReference type="Rhea" id="RHEA:34075"/>
        <dbReference type="ChEBI" id="CHEBI:43474"/>
        <dbReference type="ChEBI" id="CHEBI:57597"/>
        <dbReference type="ChEBI" id="CHEBI:57970"/>
        <dbReference type="ChEBI" id="CHEBI:59918"/>
        <dbReference type="EC" id="2.3.1.275"/>
    </reaction>
</comment>
<dbReference type="EC" id="2.3.1.275" evidence="10"/>
<comment type="similarity">
    <text evidence="10">Belongs to the PlsY family.</text>
</comment>
<proteinExistence type="inferred from homology"/>
<dbReference type="NCBIfam" id="TIGR00023">
    <property type="entry name" value="glycerol-3-phosphate 1-O-acyltransferase PlsY"/>
    <property type="match status" value="1"/>
</dbReference>
<evidence type="ECO:0000256" key="3">
    <source>
        <dbReference type="ARBA" id="ARBA00022679"/>
    </source>
</evidence>
<keyword evidence="9 10" id="KW-1208">Phospholipid metabolism</keyword>
<keyword evidence="2 10" id="KW-0444">Lipid biosynthesis</keyword>